<evidence type="ECO:0000313" key="4">
    <source>
        <dbReference type="EMBL" id="KEY64924.1"/>
    </source>
</evidence>
<dbReference type="InterPro" id="IPR036291">
    <property type="entry name" value="NAD(P)-bd_dom_sf"/>
</dbReference>
<dbReference type="SUPFAM" id="SSF51735">
    <property type="entry name" value="NAD(P)-binding Rossmann-fold domains"/>
    <property type="match status" value="1"/>
</dbReference>
<protein>
    <recommendedName>
        <fullName evidence="3">Enoyl reductase (ER) domain-containing protein</fullName>
    </recommendedName>
</protein>
<dbReference type="AlphaFoldDB" id="A0A084AHZ5"/>
<dbReference type="InterPro" id="IPR013154">
    <property type="entry name" value="ADH-like_N"/>
</dbReference>
<keyword evidence="5" id="KW-1185">Reference proteome</keyword>
<dbReference type="SUPFAM" id="SSF50129">
    <property type="entry name" value="GroES-like"/>
    <property type="match status" value="1"/>
</dbReference>
<dbReference type="InterPro" id="IPR011032">
    <property type="entry name" value="GroES-like_sf"/>
</dbReference>
<dbReference type="SMART" id="SM00829">
    <property type="entry name" value="PKS_ER"/>
    <property type="match status" value="1"/>
</dbReference>
<reference evidence="4 5" key="1">
    <citation type="journal article" date="2014" name="BMC Genomics">
        <title>Comparative genome sequencing reveals chemotype-specific gene clusters in the toxigenic black mold Stachybotrys.</title>
        <authorList>
            <person name="Semeiks J."/>
            <person name="Borek D."/>
            <person name="Otwinowski Z."/>
            <person name="Grishin N.V."/>
        </authorList>
    </citation>
    <scope>NUCLEOTIDE SEQUENCE [LARGE SCALE GENOMIC DNA]</scope>
    <source>
        <strain evidence="5">CBS 109288 / IBT 7711</strain>
    </source>
</reference>
<gene>
    <name evidence="4" type="ORF">S7711_03914</name>
</gene>
<sequence>MKAVVNRESGHAELVSDQPLPALPEDHILVKVEAVALNPIDWMKIDNFHAPGAIQGADYSGIVQDIGPAVEKKFEKGDRVFGFVRGGDSRRLQNGAFAEYIVAKGDIQFRIPQGMSFEDAASIGSGSHSAGMALYRHLGLQKPYDVENGKGKFVLIYGGSTSSGMFGVQLAAISGYKVIATCSAANADFVKSLGARKTFDYKDPDCGRKVREHTQDSLTIVWDTVAQPSSAKICAEAMSSKGGRYCCNLPVEFPRSDVKSCFYDATTVIGEYFEYGRDKVPVPADPDAFQFGKKWTSIIDQLLVEGKLKPHAIEIGPRGLDGVLEGVNRLRNREVSGRKLVYRIADTPGLEESSKV</sequence>
<dbReference type="Pfam" id="PF08240">
    <property type="entry name" value="ADH_N"/>
    <property type="match status" value="1"/>
</dbReference>
<dbReference type="PANTHER" id="PTHR45348:SF2">
    <property type="entry name" value="ZINC-TYPE ALCOHOL DEHYDROGENASE-LIKE PROTEIN C2E1P3.01"/>
    <property type="match status" value="1"/>
</dbReference>
<dbReference type="Gene3D" id="3.40.50.720">
    <property type="entry name" value="NAD(P)-binding Rossmann-like Domain"/>
    <property type="match status" value="1"/>
</dbReference>
<name>A0A084AHZ5_STACB</name>
<dbReference type="OrthoDB" id="48317at2759"/>
<accession>A0A084AHZ5</accession>
<evidence type="ECO:0000259" key="3">
    <source>
        <dbReference type="SMART" id="SM00829"/>
    </source>
</evidence>
<dbReference type="InterPro" id="IPR013149">
    <property type="entry name" value="ADH-like_C"/>
</dbReference>
<dbReference type="Pfam" id="PF00107">
    <property type="entry name" value="ADH_zinc_N"/>
    <property type="match status" value="1"/>
</dbReference>
<comment type="similarity">
    <text evidence="1">Belongs to the zinc-containing alcohol dehydrogenase family.</text>
</comment>
<dbReference type="InterPro" id="IPR047122">
    <property type="entry name" value="Trans-enoyl_RdTase-like"/>
</dbReference>
<dbReference type="PANTHER" id="PTHR45348">
    <property type="entry name" value="HYPOTHETICAL OXIDOREDUCTASE (EUROFUNG)"/>
    <property type="match status" value="1"/>
</dbReference>
<evidence type="ECO:0000256" key="1">
    <source>
        <dbReference type="ARBA" id="ARBA00008072"/>
    </source>
</evidence>
<dbReference type="InterPro" id="IPR020843">
    <property type="entry name" value="ER"/>
</dbReference>
<keyword evidence="2" id="KW-0560">Oxidoreductase</keyword>
<dbReference type="GO" id="GO:0016651">
    <property type="term" value="F:oxidoreductase activity, acting on NAD(P)H"/>
    <property type="evidence" value="ECO:0007669"/>
    <property type="project" value="InterPro"/>
</dbReference>
<evidence type="ECO:0000256" key="2">
    <source>
        <dbReference type="ARBA" id="ARBA00023002"/>
    </source>
</evidence>
<dbReference type="Proteomes" id="UP000028045">
    <property type="component" value="Unassembled WGS sequence"/>
</dbReference>
<dbReference type="Gene3D" id="3.90.180.10">
    <property type="entry name" value="Medium-chain alcohol dehydrogenases, catalytic domain"/>
    <property type="match status" value="1"/>
</dbReference>
<organism evidence="4 5">
    <name type="scientific">Stachybotrys chartarum (strain CBS 109288 / IBT 7711)</name>
    <name type="common">Toxic black mold</name>
    <name type="synonym">Stilbospora chartarum</name>
    <dbReference type="NCBI Taxonomy" id="1280523"/>
    <lineage>
        <taxon>Eukaryota</taxon>
        <taxon>Fungi</taxon>
        <taxon>Dikarya</taxon>
        <taxon>Ascomycota</taxon>
        <taxon>Pezizomycotina</taxon>
        <taxon>Sordariomycetes</taxon>
        <taxon>Hypocreomycetidae</taxon>
        <taxon>Hypocreales</taxon>
        <taxon>Stachybotryaceae</taxon>
        <taxon>Stachybotrys</taxon>
    </lineage>
</organism>
<dbReference type="CDD" id="cd08249">
    <property type="entry name" value="enoyl_reductase_like"/>
    <property type="match status" value="1"/>
</dbReference>
<dbReference type="HOGENOM" id="CLU_026673_16_1_1"/>
<dbReference type="EMBL" id="KL648721">
    <property type="protein sequence ID" value="KEY64924.1"/>
    <property type="molecule type" value="Genomic_DNA"/>
</dbReference>
<proteinExistence type="inferred from homology"/>
<evidence type="ECO:0000313" key="5">
    <source>
        <dbReference type="Proteomes" id="UP000028045"/>
    </source>
</evidence>
<feature type="domain" description="Enoyl reductase (ER)" evidence="3">
    <location>
        <begin position="10"/>
        <end position="341"/>
    </location>
</feature>